<dbReference type="GeneID" id="113215143"/>
<keyword evidence="4" id="KW-0732">Signal</keyword>
<dbReference type="PROSITE" id="PS00080">
    <property type="entry name" value="MULTICOPPER_OXIDASE2"/>
    <property type="match status" value="1"/>
</dbReference>
<dbReference type="InterPro" id="IPR002355">
    <property type="entry name" value="Cu_oxidase_Cu_BS"/>
</dbReference>
<feature type="domain" description="Plastocyanin-like" evidence="5">
    <location>
        <begin position="245"/>
        <end position="366"/>
    </location>
</feature>
<name>A0A6J1TB38_FRAOC</name>
<dbReference type="Gene3D" id="2.60.40.420">
    <property type="entry name" value="Cupredoxins - blue copper proteins"/>
    <property type="match status" value="3"/>
</dbReference>
<dbReference type="AlphaFoldDB" id="A0A6J1TB38"/>
<feature type="signal peptide" evidence="4">
    <location>
        <begin position="1"/>
        <end position="22"/>
    </location>
</feature>
<evidence type="ECO:0000313" key="9">
    <source>
        <dbReference type="RefSeq" id="XP_026290513.1"/>
    </source>
</evidence>
<organism evidence="8 9">
    <name type="scientific">Frankliniella occidentalis</name>
    <name type="common">Western flower thrips</name>
    <name type="synonym">Euthrips occidentalis</name>
    <dbReference type="NCBI Taxonomy" id="133901"/>
    <lineage>
        <taxon>Eukaryota</taxon>
        <taxon>Metazoa</taxon>
        <taxon>Ecdysozoa</taxon>
        <taxon>Arthropoda</taxon>
        <taxon>Hexapoda</taxon>
        <taxon>Insecta</taxon>
        <taxon>Pterygota</taxon>
        <taxon>Neoptera</taxon>
        <taxon>Paraneoptera</taxon>
        <taxon>Thysanoptera</taxon>
        <taxon>Terebrantia</taxon>
        <taxon>Thripoidea</taxon>
        <taxon>Thripidae</taxon>
        <taxon>Frankliniella</taxon>
    </lineage>
</organism>
<sequence>MRALTEAVFLFVLVFLEPYGHAEGSRKLRMLEMERNVDFGVNVGGAAHPCYRRCNGTAMDCHYNMTLAMYSTLSMHCGDCPRTRSHCDNPGCITAGGTDRPVFVSNLMMPGPSLHVCEGDRLKVRVLNDFANEGVTLHWHGVWMRGSPHMDGVPYVSQCPIQPNNVFEYSFTAYPAGTHMWHAHVGLLEADGLFGPLVVRRPAEPHAALYDEDLPEHTLALWHWYPFLAYDYLPMRLFRNQSVSGAGILVNGKGVMASIAGRDAPCEEIRVQPGKRYRLRFLYNSVVYCPVQVSIDGHKLLAVASDGANFKPVEVESVMLNAGERWDVVLRADQPVDKYWIRMRALGDCGETKARVFQQAVLTYEGSNVALPSAARPEYHTSARQGQLLNPMQVVVADYSDNPLVRVTDLENIDNSTHGDIARSPDHTLYLELSFHLYDELPAPGPYPQNNRVTFEYPAVPMILQRYQKSPSESMCTFADAHKHCLGSYCSCALTERIPLGALVEIVLVDQSATDREQDHPYHIHGTNFHVVAEGTLGRNVSMELVRALNENGGMKKRLSDSAPLKDTVTVPSQGYAVIRFRANNPGFWFFHCHVSNHIHLGMGLVLQIGDESEMPAVPRSFPRCGDWTYTEDAEPSGAAGLVGALLLPIASVLTALYRMESGGRGW</sequence>
<dbReference type="GO" id="GO:0016491">
    <property type="term" value="F:oxidoreductase activity"/>
    <property type="evidence" value="ECO:0007669"/>
    <property type="project" value="UniProtKB-KW"/>
</dbReference>
<evidence type="ECO:0000259" key="6">
    <source>
        <dbReference type="Pfam" id="PF07731"/>
    </source>
</evidence>
<reference evidence="9" key="1">
    <citation type="submission" date="2025-08" db="UniProtKB">
        <authorList>
            <consortium name="RefSeq"/>
        </authorList>
    </citation>
    <scope>IDENTIFICATION</scope>
    <source>
        <tissue evidence="9">Whole organism</tissue>
    </source>
</reference>
<feature type="chain" id="PRO_5026767340" evidence="4">
    <location>
        <begin position="23"/>
        <end position="667"/>
    </location>
</feature>
<dbReference type="GO" id="GO:0005507">
    <property type="term" value="F:copper ion binding"/>
    <property type="evidence" value="ECO:0007669"/>
    <property type="project" value="InterPro"/>
</dbReference>
<evidence type="ECO:0000256" key="1">
    <source>
        <dbReference type="ARBA" id="ARBA00010609"/>
    </source>
</evidence>
<dbReference type="InterPro" id="IPR045087">
    <property type="entry name" value="Cu-oxidase_fam"/>
</dbReference>
<comment type="similarity">
    <text evidence="1">Belongs to the multicopper oxidase family.</text>
</comment>
<proteinExistence type="inferred from homology"/>
<dbReference type="SUPFAM" id="SSF49503">
    <property type="entry name" value="Cupredoxins"/>
    <property type="match status" value="3"/>
</dbReference>
<dbReference type="Pfam" id="PF07732">
    <property type="entry name" value="Cu-oxidase_3"/>
    <property type="match status" value="1"/>
</dbReference>
<keyword evidence="8" id="KW-1185">Reference proteome</keyword>
<dbReference type="OrthoDB" id="2121828at2759"/>
<keyword evidence="2" id="KW-0479">Metal-binding</keyword>
<evidence type="ECO:0000313" key="8">
    <source>
        <dbReference type="Proteomes" id="UP000504606"/>
    </source>
</evidence>
<dbReference type="GO" id="GO:0005886">
    <property type="term" value="C:plasma membrane"/>
    <property type="evidence" value="ECO:0007669"/>
    <property type="project" value="TreeGrafter"/>
</dbReference>
<dbReference type="RefSeq" id="XP_026290513.1">
    <property type="nucleotide sequence ID" value="XM_026434728.2"/>
</dbReference>
<dbReference type="InterPro" id="IPR011707">
    <property type="entry name" value="Cu-oxidase-like_N"/>
</dbReference>
<evidence type="ECO:0000256" key="3">
    <source>
        <dbReference type="ARBA" id="ARBA00023002"/>
    </source>
</evidence>
<dbReference type="Pfam" id="PF07731">
    <property type="entry name" value="Cu-oxidase_2"/>
    <property type="match status" value="1"/>
</dbReference>
<dbReference type="InterPro" id="IPR001117">
    <property type="entry name" value="Cu-oxidase_2nd"/>
</dbReference>
<gene>
    <name evidence="9" type="primary">LOC113215143</name>
</gene>
<evidence type="ECO:0000256" key="2">
    <source>
        <dbReference type="ARBA" id="ARBA00022723"/>
    </source>
</evidence>
<dbReference type="Pfam" id="PF00394">
    <property type="entry name" value="Cu-oxidase"/>
    <property type="match status" value="1"/>
</dbReference>
<evidence type="ECO:0000259" key="5">
    <source>
        <dbReference type="Pfam" id="PF00394"/>
    </source>
</evidence>
<keyword evidence="3" id="KW-0560">Oxidoreductase</keyword>
<evidence type="ECO:0000259" key="7">
    <source>
        <dbReference type="Pfam" id="PF07732"/>
    </source>
</evidence>
<dbReference type="GO" id="GO:0006826">
    <property type="term" value="P:iron ion transport"/>
    <property type="evidence" value="ECO:0007669"/>
    <property type="project" value="TreeGrafter"/>
</dbReference>
<dbReference type="FunFam" id="2.60.40.420:FF:000045">
    <property type="entry name" value="Laccase 2"/>
    <property type="match status" value="1"/>
</dbReference>
<dbReference type="KEGG" id="foc:113215143"/>
<dbReference type="InterPro" id="IPR011706">
    <property type="entry name" value="Cu-oxidase_C"/>
</dbReference>
<dbReference type="PANTHER" id="PTHR11709">
    <property type="entry name" value="MULTI-COPPER OXIDASE"/>
    <property type="match status" value="1"/>
</dbReference>
<dbReference type="Proteomes" id="UP000504606">
    <property type="component" value="Unplaced"/>
</dbReference>
<feature type="domain" description="Plastocyanin-like" evidence="6">
    <location>
        <begin position="488"/>
        <end position="610"/>
    </location>
</feature>
<accession>A0A6J1TB38</accession>
<dbReference type="InterPro" id="IPR008972">
    <property type="entry name" value="Cupredoxin"/>
</dbReference>
<feature type="domain" description="Plastocyanin-like" evidence="7">
    <location>
        <begin position="95"/>
        <end position="203"/>
    </location>
</feature>
<evidence type="ECO:0000256" key="4">
    <source>
        <dbReference type="SAM" id="SignalP"/>
    </source>
</evidence>
<dbReference type="CDD" id="cd13858">
    <property type="entry name" value="CuRO_1_tcLCC2_insect_like"/>
    <property type="match status" value="1"/>
</dbReference>
<dbReference type="CDD" id="cd13884">
    <property type="entry name" value="CuRO_2_tcLCC_insect_like"/>
    <property type="match status" value="1"/>
</dbReference>
<protein>
    <submittedName>
        <fullName evidence="9">Uncharacterized protein LOC113215143 isoform X1</fullName>
    </submittedName>
</protein>
<dbReference type="CDD" id="cd13905">
    <property type="entry name" value="CuRO_3_tcLLC2_insect_like"/>
    <property type="match status" value="1"/>
</dbReference>
<dbReference type="PANTHER" id="PTHR11709:SF232">
    <property type="entry name" value="STRAW, ISOFORM G"/>
    <property type="match status" value="1"/>
</dbReference>